<name>A0A369YHJ2_9PAST</name>
<dbReference type="Proteomes" id="UP000253950">
    <property type="component" value="Unassembled WGS sequence"/>
</dbReference>
<dbReference type="EMBL" id="QEQG01000006">
    <property type="protein sequence ID" value="RDF10954.1"/>
    <property type="molecule type" value="Genomic_DNA"/>
</dbReference>
<sequence>MSSIELQQLMVINKRNQLGWQIKLKSLLLDLAAWTVWGYLVYFIISYFDKIFLSPIVANLYLSEVLIYAFYFVFSLLITAIIWSHISRDKTREA</sequence>
<proteinExistence type="predicted"/>
<gene>
    <name evidence="3" type="ORF">DPV84_06350</name>
    <name evidence="2" type="ORF">DPV93_07190</name>
</gene>
<keyword evidence="1" id="KW-1133">Transmembrane helix</keyword>
<feature type="transmembrane region" description="Helical" evidence="1">
    <location>
        <begin position="27"/>
        <end position="45"/>
    </location>
</feature>
<dbReference type="RefSeq" id="WP_111389773.1">
    <property type="nucleotide sequence ID" value="NZ_QEPN01000005.1"/>
</dbReference>
<protein>
    <submittedName>
        <fullName evidence="2">ABC transporter substrate-binding protein</fullName>
    </submittedName>
</protein>
<reference evidence="4 5" key="1">
    <citation type="submission" date="2018-05" db="EMBL/GenBank/DDBJ databases">
        <title>Draft Genome Sequences for a Diverse set of 7 Haemophilus Species.</title>
        <authorList>
            <person name="Nichols M."/>
            <person name="Topaz N."/>
            <person name="Wang X."/>
            <person name="Wang X."/>
            <person name="Boxrud D."/>
        </authorList>
    </citation>
    <scope>NUCLEOTIDE SEQUENCE [LARGE SCALE GENOMIC DNA]</scope>
    <source>
        <strain evidence="2 4">C2002001239</strain>
        <strain evidence="3 5">C2015005473</strain>
    </source>
</reference>
<keyword evidence="1" id="KW-0472">Membrane</keyword>
<evidence type="ECO:0000313" key="4">
    <source>
        <dbReference type="Proteomes" id="UP000253872"/>
    </source>
</evidence>
<comment type="caution">
    <text evidence="2">The sequence shown here is derived from an EMBL/GenBank/DDBJ whole genome shotgun (WGS) entry which is preliminary data.</text>
</comment>
<keyword evidence="1" id="KW-0812">Transmembrane</keyword>
<organism evidence="2 4">
    <name type="scientific">Haemophilus sputorum</name>
    <dbReference type="NCBI Taxonomy" id="1078480"/>
    <lineage>
        <taxon>Bacteria</taxon>
        <taxon>Pseudomonadati</taxon>
        <taxon>Pseudomonadota</taxon>
        <taxon>Gammaproteobacteria</taxon>
        <taxon>Pasteurellales</taxon>
        <taxon>Pasteurellaceae</taxon>
        <taxon>Haemophilus</taxon>
    </lineage>
</organism>
<feature type="transmembrane region" description="Helical" evidence="1">
    <location>
        <begin position="65"/>
        <end position="86"/>
    </location>
</feature>
<evidence type="ECO:0000313" key="5">
    <source>
        <dbReference type="Proteomes" id="UP000253950"/>
    </source>
</evidence>
<accession>A0A369YHJ2</accession>
<evidence type="ECO:0000313" key="3">
    <source>
        <dbReference type="EMBL" id="RDF10954.1"/>
    </source>
</evidence>
<evidence type="ECO:0000256" key="1">
    <source>
        <dbReference type="SAM" id="Phobius"/>
    </source>
</evidence>
<keyword evidence="5" id="KW-1185">Reference proteome</keyword>
<dbReference type="EMBL" id="QEPN01000005">
    <property type="protein sequence ID" value="RDE71396.1"/>
    <property type="molecule type" value="Genomic_DNA"/>
</dbReference>
<dbReference type="Proteomes" id="UP000253872">
    <property type="component" value="Unassembled WGS sequence"/>
</dbReference>
<dbReference type="STRING" id="1035839.GCA_000238795_00883"/>
<dbReference type="AlphaFoldDB" id="A0A369YHJ2"/>
<evidence type="ECO:0000313" key="2">
    <source>
        <dbReference type="EMBL" id="RDE71396.1"/>
    </source>
</evidence>